<dbReference type="GO" id="GO:0003677">
    <property type="term" value="F:DNA binding"/>
    <property type="evidence" value="ECO:0007669"/>
    <property type="project" value="UniProtKB-KW"/>
</dbReference>
<keyword evidence="2" id="KW-0479">Metal-binding</keyword>
<reference evidence="9 10" key="1">
    <citation type="submission" date="2018-06" db="EMBL/GenBank/DDBJ databases">
        <title>WGS assembly of Brassica rapa FPsc.</title>
        <authorList>
            <person name="Bowman J."/>
            <person name="Kohchi T."/>
            <person name="Yamato K."/>
            <person name="Jenkins J."/>
            <person name="Shu S."/>
            <person name="Ishizaki K."/>
            <person name="Yamaoka S."/>
            <person name="Nishihama R."/>
            <person name="Nakamura Y."/>
            <person name="Berger F."/>
            <person name="Adam C."/>
            <person name="Aki S."/>
            <person name="Althoff F."/>
            <person name="Araki T."/>
            <person name="Arteaga-Vazquez M."/>
            <person name="Balasubrmanian S."/>
            <person name="Bauer D."/>
            <person name="Boehm C."/>
            <person name="Briginshaw L."/>
            <person name="Caballero-Perez J."/>
            <person name="Catarino B."/>
            <person name="Chen F."/>
            <person name="Chiyoda S."/>
            <person name="Chovatia M."/>
            <person name="Davies K."/>
            <person name="Delmans M."/>
            <person name="Demura T."/>
            <person name="Dierschke T."/>
            <person name="Dolan L."/>
            <person name="Dorantes-Acosta A."/>
            <person name="Eklund D."/>
            <person name="Florent S."/>
            <person name="Flores-Sandoval E."/>
            <person name="Fujiyama A."/>
            <person name="Fukuzawa H."/>
            <person name="Galik B."/>
            <person name="Grimanelli D."/>
            <person name="Grimwood J."/>
            <person name="Grossniklaus U."/>
            <person name="Hamada T."/>
            <person name="Haseloff J."/>
            <person name="Hetherington A."/>
            <person name="Higo A."/>
            <person name="Hirakawa Y."/>
            <person name="Hundley H."/>
            <person name="Ikeda Y."/>
            <person name="Inoue K."/>
            <person name="Inoue S."/>
            <person name="Ishida S."/>
            <person name="Jia Q."/>
            <person name="Kakita M."/>
            <person name="Kanazawa T."/>
            <person name="Kawai Y."/>
            <person name="Kawashima T."/>
            <person name="Kennedy M."/>
            <person name="Kinose K."/>
            <person name="Kinoshita T."/>
            <person name="Kohara Y."/>
            <person name="Koide E."/>
            <person name="Komatsu K."/>
            <person name="Kopischke S."/>
            <person name="Kubo M."/>
            <person name="Kyozuka J."/>
            <person name="Lagercrantz U."/>
            <person name="Lin S."/>
            <person name="Lindquist E."/>
            <person name="Lipzen A."/>
            <person name="Lu C."/>
            <person name="Luna E."/>
            <person name="Martienssen R."/>
            <person name="Minamino N."/>
            <person name="Mizutani M."/>
            <person name="Mizutani M."/>
            <person name="Mochizuki N."/>
            <person name="Monte I."/>
            <person name="Mosher R."/>
            <person name="Nagasaki H."/>
            <person name="Nakagami H."/>
            <person name="Naramoto S."/>
            <person name="Nishitani K."/>
            <person name="Ohtani M."/>
            <person name="Okamoto T."/>
            <person name="Okumura M."/>
            <person name="Phillips J."/>
            <person name="Pollak B."/>
            <person name="Reinders A."/>
            <person name="Roevekamp M."/>
            <person name="Sano R."/>
            <person name="Sawa S."/>
            <person name="Schmid M."/>
            <person name="Shirakawa M."/>
            <person name="Solano R."/>
            <person name="Spunde A."/>
            <person name="Suetsugu N."/>
            <person name="Sugano S."/>
            <person name="Sugiyama A."/>
            <person name="Sun R."/>
            <person name="Suzuki Y."/>
            <person name="Takenaka M."/>
            <person name="Takezawa D."/>
            <person name="Tomogane H."/>
            <person name="Tsuzuki M."/>
            <person name="Ueda T."/>
            <person name="Umeda M."/>
            <person name="Ward J."/>
            <person name="Watanabe Y."/>
            <person name="Yazaki K."/>
            <person name="Yokoyama R."/>
            <person name="Yoshitake Y."/>
            <person name="Yotsui I."/>
            <person name="Zachgo S."/>
            <person name="Schmutz J."/>
        </authorList>
    </citation>
    <scope>NUCLEOTIDE SEQUENCE [LARGE SCALE GENOMIC DNA]</scope>
    <source>
        <strain evidence="10">cv. B-3</strain>
    </source>
</reference>
<dbReference type="PANTHER" id="PTHR31973">
    <property type="entry name" value="POLYPROTEIN, PUTATIVE-RELATED"/>
    <property type="match status" value="1"/>
</dbReference>
<dbReference type="SMART" id="SM00575">
    <property type="entry name" value="ZnF_PMZ"/>
    <property type="match status" value="1"/>
</dbReference>
<keyword evidence="5" id="KW-0238">DNA-binding</keyword>
<dbReference type="InterPro" id="IPR004332">
    <property type="entry name" value="Transposase_MuDR"/>
</dbReference>
<evidence type="ECO:0000256" key="7">
    <source>
        <dbReference type="PROSITE-ProRule" id="PRU00325"/>
    </source>
</evidence>
<dbReference type="GO" id="GO:0008270">
    <property type="term" value="F:zinc ion binding"/>
    <property type="evidence" value="ECO:0007669"/>
    <property type="project" value="UniProtKB-KW"/>
</dbReference>
<dbReference type="PANTHER" id="PTHR31973:SF187">
    <property type="entry name" value="MUTATOR TRANSPOSASE MUDRA PROTEIN"/>
    <property type="match status" value="1"/>
</dbReference>
<evidence type="ECO:0000256" key="6">
    <source>
        <dbReference type="ARBA" id="ARBA00023172"/>
    </source>
</evidence>
<keyword evidence="6" id="KW-0233">DNA recombination</keyword>
<evidence type="ECO:0000256" key="1">
    <source>
        <dbReference type="ARBA" id="ARBA00022578"/>
    </source>
</evidence>
<evidence type="ECO:0000259" key="8">
    <source>
        <dbReference type="PROSITE" id="PS50966"/>
    </source>
</evidence>
<feature type="domain" description="SWIM-type" evidence="8">
    <location>
        <begin position="621"/>
        <end position="653"/>
    </location>
</feature>
<dbReference type="Pfam" id="PF03108">
    <property type="entry name" value="DBD_Tnp_Mut"/>
    <property type="match status" value="1"/>
</dbReference>
<evidence type="ECO:0000256" key="4">
    <source>
        <dbReference type="ARBA" id="ARBA00022833"/>
    </source>
</evidence>
<dbReference type="PROSITE" id="PS50966">
    <property type="entry name" value="ZF_SWIM"/>
    <property type="match status" value="1"/>
</dbReference>
<dbReference type="InterPro" id="IPR007527">
    <property type="entry name" value="Znf_SWIM"/>
</dbReference>
<accession>A0A398AD54</accession>
<proteinExistence type="predicted"/>
<dbReference type="EMBL" id="CM010629">
    <property type="protein sequence ID" value="RID75415.1"/>
    <property type="molecule type" value="Genomic_DNA"/>
</dbReference>
<dbReference type="Pfam" id="PF00872">
    <property type="entry name" value="Transposase_mut"/>
    <property type="match status" value="1"/>
</dbReference>
<evidence type="ECO:0000313" key="10">
    <source>
        <dbReference type="Proteomes" id="UP000264353"/>
    </source>
</evidence>
<name>A0A398AD54_BRACM</name>
<dbReference type="Proteomes" id="UP000264353">
    <property type="component" value="Chromosome A2"/>
</dbReference>
<dbReference type="AlphaFoldDB" id="A0A398AD54"/>
<dbReference type="InterPro" id="IPR006564">
    <property type="entry name" value="Znf_PMZ"/>
</dbReference>
<dbReference type="InterPro" id="IPR001207">
    <property type="entry name" value="Transposase_mutator"/>
</dbReference>
<evidence type="ECO:0000256" key="3">
    <source>
        <dbReference type="ARBA" id="ARBA00022771"/>
    </source>
</evidence>
<dbReference type="GO" id="GO:0006313">
    <property type="term" value="P:DNA transposition"/>
    <property type="evidence" value="ECO:0007669"/>
    <property type="project" value="InterPro"/>
</dbReference>
<dbReference type="GO" id="GO:0004803">
    <property type="term" value="F:transposase activity"/>
    <property type="evidence" value="ECO:0007669"/>
    <property type="project" value="InterPro"/>
</dbReference>
<organism evidence="9 10">
    <name type="scientific">Brassica campestris</name>
    <name type="common">Field mustard</name>
    <dbReference type="NCBI Taxonomy" id="3711"/>
    <lineage>
        <taxon>Eukaryota</taxon>
        <taxon>Viridiplantae</taxon>
        <taxon>Streptophyta</taxon>
        <taxon>Embryophyta</taxon>
        <taxon>Tracheophyta</taxon>
        <taxon>Spermatophyta</taxon>
        <taxon>Magnoliopsida</taxon>
        <taxon>eudicotyledons</taxon>
        <taxon>Gunneridae</taxon>
        <taxon>Pentapetalae</taxon>
        <taxon>rosids</taxon>
        <taxon>malvids</taxon>
        <taxon>Brassicales</taxon>
        <taxon>Brassicaceae</taxon>
        <taxon>Brassiceae</taxon>
        <taxon>Brassica</taxon>
    </lineage>
</organism>
<sequence>MGFVSPEESRFLGRKDVGYASRKGNVTSTASKTRVINIVDDDEFVRQVERVEEKLMGESGKGESSKIEEDNNCNLATDEEENLEMDEIPLRPRGYDKEFWSPLLKGDFGGSYEVNVVFNEDEIVEGLTKKKGPHTYFCDTGSCFDHYVEVGGGSGGGGSGGEAKVEEPHDYNPWMGGRTEARVDVNRGEVPKRKLEDIDDEEFDIPPLFDDTEWDAAEIPDMDVDEFDSRIEVDKVFGSKEDCQIALAIYAIKKQFKFTQTQTKIDSFVVECPDSRCDWRVTAHEVRGCGYYEIKKAQLDHSCPIEFRNGYKSKATSRVIAADVRVNASYMKCYRAKEKAVLGLRGSDEDSYLNLPEYLYMLKLANPWTIADLETDVDEDGDERFLYLFLAFGASISGFRKLQHVLVVDGTHLNGKYKGTWFLQKLKRILGDSPSLAIISDRAVCISNAVSKIYPQAKHGACIVHLARNVNSLFSRKNLAKMVTSTGMVHSLGEFRNYYAKIRVTNSACGVYLGQIGVQRWSRANFPGERFNIMTSNIAEQLNKALLEGRGAAIMELVTFIQRMMTRWFSARSKKAEKHRGLVSVEVDKQMTKNMATVRGSKINAVSSWSRQILGKFGRSDKVLLAERKCSCKYFDNIKIPCGHAMLAADGLGVSHDTLCGHWYKTSVWREIYSGVISPQGDARDVDIPEEVSSMILYPPNTKRQPGRRRKTRIPSTGEIWEAKKKLVKNKCGRCRCEGHNRTNCAVPI</sequence>
<keyword evidence="1" id="KW-0815">Transposition</keyword>
<keyword evidence="3 7" id="KW-0863">Zinc-finger</keyword>
<keyword evidence="4" id="KW-0862">Zinc</keyword>
<evidence type="ECO:0000256" key="2">
    <source>
        <dbReference type="ARBA" id="ARBA00022723"/>
    </source>
</evidence>
<evidence type="ECO:0000256" key="5">
    <source>
        <dbReference type="ARBA" id="ARBA00023125"/>
    </source>
</evidence>
<protein>
    <recommendedName>
        <fullName evidence="8">SWIM-type domain-containing protein</fullName>
    </recommendedName>
</protein>
<gene>
    <name evidence="9" type="ORF">BRARA_B02461</name>
</gene>
<evidence type="ECO:0000313" key="9">
    <source>
        <dbReference type="EMBL" id="RID75415.1"/>
    </source>
</evidence>